<evidence type="ECO:0000256" key="9">
    <source>
        <dbReference type="ARBA" id="ARBA00030685"/>
    </source>
</evidence>
<dbReference type="InterPro" id="IPR022417">
    <property type="entry name" value="Porphobilin_deaminase_N"/>
</dbReference>
<keyword evidence="8" id="KW-0627">Porphyrin biosynthesis</keyword>
<evidence type="ECO:0000259" key="12">
    <source>
        <dbReference type="Pfam" id="PF03900"/>
    </source>
</evidence>
<evidence type="ECO:0000259" key="11">
    <source>
        <dbReference type="Pfam" id="PF01379"/>
    </source>
</evidence>
<dbReference type="Pfam" id="PF03900">
    <property type="entry name" value="Porphobil_deamC"/>
    <property type="match status" value="1"/>
</dbReference>
<evidence type="ECO:0000313" key="13">
    <source>
        <dbReference type="EMBL" id="CUS24378.1"/>
    </source>
</evidence>
<dbReference type="EMBL" id="LN890574">
    <property type="protein sequence ID" value="CUS24378.1"/>
    <property type="molecule type" value="Genomic_DNA"/>
</dbReference>
<dbReference type="SUPFAM" id="SSF53850">
    <property type="entry name" value="Periplasmic binding protein-like II"/>
    <property type="match status" value="1"/>
</dbReference>
<keyword evidence="14" id="KW-1185">Reference proteome</keyword>
<dbReference type="GO" id="GO:0006782">
    <property type="term" value="P:protoporphyrinogen IX biosynthetic process"/>
    <property type="evidence" value="ECO:0007669"/>
    <property type="project" value="UniProtKB-UniPathway"/>
</dbReference>
<dbReference type="PROSITE" id="PS00533">
    <property type="entry name" value="PORPHOBILINOGEN_DEAM"/>
    <property type="match status" value="1"/>
</dbReference>
<evidence type="ECO:0000256" key="4">
    <source>
        <dbReference type="ARBA" id="ARBA00012655"/>
    </source>
</evidence>
<dbReference type="Gene3D" id="3.40.190.10">
    <property type="entry name" value="Periplasmic binding protein-like II"/>
    <property type="match status" value="2"/>
</dbReference>
<comment type="similarity">
    <text evidence="3">Belongs to the HMBS family.</text>
</comment>
<evidence type="ECO:0000256" key="7">
    <source>
        <dbReference type="ARBA" id="ARBA00023133"/>
    </source>
</evidence>
<comment type="cofactor">
    <cofactor evidence="1">
        <name>dipyrromethane</name>
        <dbReference type="ChEBI" id="CHEBI:60342"/>
    </cofactor>
</comment>
<feature type="domain" description="Porphobilinogen deaminase N-terminal" evidence="11">
    <location>
        <begin position="14"/>
        <end position="228"/>
    </location>
</feature>
<dbReference type="GO" id="GO:0004418">
    <property type="term" value="F:hydroxymethylbilane synthase activity"/>
    <property type="evidence" value="ECO:0007669"/>
    <property type="project" value="UniProtKB-EC"/>
</dbReference>
<dbReference type="PIRSF" id="PIRSF001438">
    <property type="entry name" value="4pyrrol_synth_OHMeBilane_synth"/>
    <property type="match status" value="1"/>
</dbReference>
<evidence type="ECO:0000313" key="14">
    <source>
        <dbReference type="Proteomes" id="UP000236544"/>
    </source>
</evidence>
<evidence type="ECO:0000256" key="10">
    <source>
        <dbReference type="ARBA" id="ARBA00033064"/>
    </source>
</evidence>
<evidence type="ECO:0000256" key="1">
    <source>
        <dbReference type="ARBA" id="ARBA00001916"/>
    </source>
</evidence>
<dbReference type="OrthoDB" id="564646at2759"/>
<dbReference type="Pfam" id="PF01379">
    <property type="entry name" value="Porphobil_deam"/>
    <property type="match status" value="1"/>
</dbReference>
<dbReference type="InterPro" id="IPR000860">
    <property type="entry name" value="HemC"/>
</dbReference>
<gene>
    <name evidence="13" type="ORF">LAQU0_S16e00342g</name>
</gene>
<evidence type="ECO:0000256" key="6">
    <source>
        <dbReference type="ARBA" id="ARBA00022679"/>
    </source>
</evidence>
<sequence length="336" mass="37498">MNEEHSVKAEHQIVRIGGRKSKLAVIQSHEVKDLIEREFPQYSCTVRALKTLGDQVQSKPLYSFGGKAVWTKELEDLLYEKDKEKRIDLIVHSLKDMPTLLPDGFLVGAIIKRVDPTDCIIMAKESPYKSLDDLPDGSVVGTSSIRRSAQLKRKYPKLVFESVRGNIETRLSKLDDPITPFSCIVLATAGLLRVKLAHRITQRLDSSVMYHAVGQGALGIEIRSDDPWIAGILQKINDKETAICCFAERSLMRTLEGGCSVPIGVESNYDDSTKQLCLKAVVVSVDGTEAVEDEYTMTIEDMRQDAIICGQQLAHKMIKNGAKDILDRINLDKIDQ</sequence>
<evidence type="ECO:0000256" key="8">
    <source>
        <dbReference type="ARBA" id="ARBA00023244"/>
    </source>
</evidence>
<evidence type="ECO:0000256" key="2">
    <source>
        <dbReference type="ARBA" id="ARBA00004735"/>
    </source>
</evidence>
<dbReference type="PANTHER" id="PTHR11557">
    <property type="entry name" value="PORPHOBILINOGEN DEAMINASE"/>
    <property type="match status" value="1"/>
</dbReference>
<dbReference type="SUPFAM" id="SSF54782">
    <property type="entry name" value="Porphobilinogen deaminase (hydroxymethylbilane synthase), C-terminal domain"/>
    <property type="match status" value="1"/>
</dbReference>
<evidence type="ECO:0000256" key="5">
    <source>
        <dbReference type="ARBA" id="ARBA00016519"/>
    </source>
</evidence>
<protein>
    <recommendedName>
        <fullName evidence="5">Porphobilinogen deaminase</fullName>
        <ecNumber evidence="4">2.5.1.61</ecNumber>
    </recommendedName>
    <alternativeName>
        <fullName evidence="10">Hydroxymethylbilane synthase</fullName>
    </alternativeName>
    <alternativeName>
        <fullName evidence="9">Pre-uroporphyrinogen synthase</fullName>
    </alternativeName>
</protein>
<dbReference type="FunFam" id="3.40.190.10:FF:000005">
    <property type="entry name" value="Porphobilinogen deaminase"/>
    <property type="match status" value="1"/>
</dbReference>
<dbReference type="EC" id="2.5.1.61" evidence="4"/>
<keyword evidence="7" id="KW-0350">Heme biosynthesis</keyword>
<dbReference type="InterPro" id="IPR036803">
    <property type="entry name" value="Porphobilinogen_deaminase_C_sf"/>
</dbReference>
<comment type="pathway">
    <text evidence="2">Porphyrin-containing compound metabolism; protoporphyrin-IX biosynthesis; coproporphyrinogen-III from 5-aminolevulinate: step 2/4.</text>
</comment>
<dbReference type="Gene3D" id="3.30.160.40">
    <property type="entry name" value="Porphobilinogen deaminase, C-terminal domain"/>
    <property type="match status" value="1"/>
</dbReference>
<dbReference type="CDD" id="cd13645">
    <property type="entry name" value="PBP2_HuPBGD_like"/>
    <property type="match status" value="1"/>
</dbReference>
<feature type="domain" description="Porphobilinogen deaminase C-terminal" evidence="12">
    <location>
        <begin position="243"/>
        <end position="318"/>
    </location>
</feature>
<name>A0A0N7MM83_9SACH</name>
<keyword evidence="6" id="KW-0808">Transferase</keyword>
<dbReference type="UniPathway" id="UPA00251">
    <property type="reaction ID" value="UER00319"/>
</dbReference>
<evidence type="ECO:0000256" key="3">
    <source>
        <dbReference type="ARBA" id="ARBA00005638"/>
    </source>
</evidence>
<dbReference type="PANTHER" id="PTHR11557:SF0">
    <property type="entry name" value="PORPHOBILINOGEN DEAMINASE"/>
    <property type="match status" value="1"/>
</dbReference>
<proteinExistence type="inferred from homology"/>
<dbReference type="NCBIfam" id="TIGR00212">
    <property type="entry name" value="hemC"/>
    <property type="match status" value="1"/>
</dbReference>
<dbReference type="PRINTS" id="PR00151">
    <property type="entry name" value="PORPHBDMNASE"/>
</dbReference>
<dbReference type="AlphaFoldDB" id="A0A0N7MM83"/>
<reference evidence="14" key="1">
    <citation type="submission" date="2015-10" db="EMBL/GenBank/DDBJ databases">
        <authorList>
            <person name="Devillers H."/>
        </authorList>
    </citation>
    <scope>NUCLEOTIDE SEQUENCE [LARGE SCALE GENOMIC DNA]</scope>
</reference>
<dbReference type="InterPro" id="IPR022418">
    <property type="entry name" value="Porphobilinogen_deaminase_C"/>
</dbReference>
<dbReference type="GO" id="GO:0005737">
    <property type="term" value="C:cytoplasm"/>
    <property type="evidence" value="ECO:0007669"/>
    <property type="project" value="TreeGrafter"/>
</dbReference>
<dbReference type="InterPro" id="IPR022419">
    <property type="entry name" value="Porphobilin_deaminase_cofac_BS"/>
</dbReference>
<dbReference type="Proteomes" id="UP000236544">
    <property type="component" value="Unassembled WGS sequence"/>
</dbReference>
<organism evidence="13 14">
    <name type="scientific">Lachancea quebecensis</name>
    <dbReference type="NCBI Taxonomy" id="1654605"/>
    <lineage>
        <taxon>Eukaryota</taxon>
        <taxon>Fungi</taxon>
        <taxon>Dikarya</taxon>
        <taxon>Ascomycota</taxon>
        <taxon>Saccharomycotina</taxon>
        <taxon>Saccharomycetes</taxon>
        <taxon>Saccharomycetales</taxon>
        <taxon>Saccharomycetaceae</taxon>
        <taxon>Lachancea</taxon>
    </lineage>
</organism>
<accession>A0A0N7MM83</accession>
<dbReference type="FunFam" id="3.30.160.40:FF:000002">
    <property type="entry name" value="Porphobilinogen deaminase"/>
    <property type="match status" value="1"/>
</dbReference>